<name>A0A485L2I9_9STRA</name>
<organism evidence="3 4">
    <name type="scientific">Aphanomyces stellatus</name>
    <dbReference type="NCBI Taxonomy" id="120398"/>
    <lineage>
        <taxon>Eukaryota</taxon>
        <taxon>Sar</taxon>
        <taxon>Stramenopiles</taxon>
        <taxon>Oomycota</taxon>
        <taxon>Saprolegniomycetes</taxon>
        <taxon>Saprolegniales</taxon>
        <taxon>Verrucalvaceae</taxon>
        <taxon>Aphanomyces</taxon>
    </lineage>
</organism>
<reference evidence="2" key="2">
    <citation type="submission" date="2019-06" db="EMBL/GenBank/DDBJ databases">
        <title>Genomics analysis of Aphanomyces spp. identifies a new class of oomycete effector associated with host adaptation.</title>
        <authorList>
            <person name="Gaulin E."/>
        </authorList>
    </citation>
    <scope>NUCLEOTIDE SEQUENCE</scope>
    <source>
        <strain evidence="2">CBS 578.67</strain>
    </source>
</reference>
<protein>
    <submittedName>
        <fullName evidence="3">Aste57867_15172 protein</fullName>
    </submittedName>
</protein>
<dbReference type="PANTHER" id="PTHR43433">
    <property type="entry name" value="HYDROLASE, ALPHA/BETA FOLD FAMILY PROTEIN"/>
    <property type="match status" value="1"/>
</dbReference>
<dbReference type="Gene3D" id="3.40.50.1820">
    <property type="entry name" value="alpha/beta hydrolase"/>
    <property type="match status" value="1"/>
</dbReference>
<dbReference type="SUPFAM" id="SSF53474">
    <property type="entry name" value="alpha/beta-Hydrolases"/>
    <property type="match status" value="1"/>
</dbReference>
<feature type="domain" description="AB hydrolase-1" evidence="1">
    <location>
        <begin position="56"/>
        <end position="317"/>
    </location>
</feature>
<dbReference type="EMBL" id="CAADRA010005654">
    <property type="protein sequence ID" value="VFT91981.1"/>
    <property type="molecule type" value="Genomic_DNA"/>
</dbReference>
<evidence type="ECO:0000259" key="1">
    <source>
        <dbReference type="Pfam" id="PF12697"/>
    </source>
</evidence>
<dbReference type="InterPro" id="IPR050471">
    <property type="entry name" value="AB_hydrolase"/>
</dbReference>
<accession>A0A485L2I9</accession>
<evidence type="ECO:0000313" key="2">
    <source>
        <dbReference type="EMBL" id="KAF0693898.1"/>
    </source>
</evidence>
<sequence length="345" mass="37032">MAIPTSPEGVEAPPTALERDEFNRRLVLSGCGRRVSYADVGNPHGLPVLFLYGQGGHRHVSYLFHHLARLHGIRLLCIDRPGYGLSDDVSIEGNVPHPTAFAAIVREFLDALSIKRLGLMAHSAGCIYALALAAQPSLAARLVEPVMLIAPWVGLENPHMPRYLKVAAYCPDVLIAATFRLLDASTSLSSFSGAGPNNKVHALGASINQGATADDTQDLLLDKETCATTAQSLSIPLSDFERRIHSETNNNYHDALVCLGRSPAGVGFILDQVHTHVHVFHGEKDALVPLQAAEVFVAQLPHADLIVVKGGTHVIHSRESVISQAFEVLATAAAVADSQEEQWPA</sequence>
<evidence type="ECO:0000313" key="3">
    <source>
        <dbReference type="EMBL" id="VFT91981.1"/>
    </source>
</evidence>
<dbReference type="Pfam" id="PF12697">
    <property type="entry name" value="Abhydrolase_6"/>
    <property type="match status" value="1"/>
</dbReference>
<dbReference type="AlphaFoldDB" id="A0A485L2I9"/>
<dbReference type="Proteomes" id="UP000332933">
    <property type="component" value="Unassembled WGS sequence"/>
</dbReference>
<evidence type="ECO:0000313" key="4">
    <source>
        <dbReference type="Proteomes" id="UP000332933"/>
    </source>
</evidence>
<keyword evidence="4" id="KW-1185">Reference proteome</keyword>
<gene>
    <name evidence="3" type="primary">Aste57867_15172</name>
    <name evidence="2" type="ORF">As57867_015116</name>
    <name evidence="3" type="ORF">ASTE57867_15172</name>
</gene>
<dbReference type="InterPro" id="IPR000073">
    <property type="entry name" value="AB_hydrolase_1"/>
</dbReference>
<dbReference type="EMBL" id="VJMH01005633">
    <property type="protein sequence ID" value="KAF0693898.1"/>
    <property type="molecule type" value="Genomic_DNA"/>
</dbReference>
<dbReference type="OrthoDB" id="294702at2759"/>
<dbReference type="PANTHER" id="PTHR43433:SF10">
    <property type="entry name" value="AB HYDROLASE-1 DOMAIN-CONTAINING PROTEIN"/>
    <property type="match status" value="1"/>
</dbReference>
<dbReference type="InterPro" id="IPR029058">
    <property type="entry name" value="AB_hydrolase_fold"/>
</dbReference>
<proteinExistence type="predicted"/>
<reference evidence="3 4" key="1">
    <citation type="submission" date="2019-03" db="EMBL/GenBank/DDBJ databases">
        <authorList>
            <person name="Gaulin E."/>
            <person name="Dumas B."/>
        </authorList>
    </citation>
    <scope>NUCLEOTIDE SEQUENCE [LARGE SCALE GENOMIC DNA]</scope>
    <source>
        <strain evidence="3">CBS 568.67</strain>
    </source>
</reference>